<evidence type="ECO:0000256" key="1">
    <source>
        <dbReference type="ARBA" id="ARBA00023015"/>
    </source>
</evidence>
<gene>
    <name evidence="5" type="ORF">HNQ66_002411</name>
</gene>
<name>A0A7W8DUZ2_9HYPH</name>
<dbReference type="PRINTS" id="PR00032">
    <property type="entry name" value="HTHARAC"/>
</dbReference>
<evidence type="ECO:0000256" key="2">
    <source>
        <dbReference type="ARBA" id="ARBA00023125"/>
    </source>
</evidence>
<dbReference type="AlphaFoldDB" id="A0A7W8DUZ2"/>
<keyword evidence="3" id="KW-0804">Transcription</keyword>
<dbReference type="Gene3D" id="1.10.10.60">
    <property type="entry name" value="Homeodomain-like"/>
    <property type="match status" value="2"/>
</dbReference>
<dbReference type="PANTHER" id="PTHR43436:SF2">
    <property type="entry name" value="ARAC_XYLS FAMILY TRANSCRIPTIONAL REGULATOR"/>
    <property type="match status" value="1"/>
</dbReference>
<evidence type="ECO:0000259" key="4">
    <source>
        <dbReference type="PROSITE" id="PS01124"/>
    </source>
</evidence>
<dbReference type="GO" id="GO:0043565">
    <property type="term" value="F:sequence-specific DNA binding"/>
    <property type="evidence" value="ECO:0007669"/>
    <property type="project" value="InterPro"/>
</dbReference>
<dbReference type="Pfam" id="PF12833">
    <property type="entry name" value="HTH_18"/>
    <property type="match status" value="1"/>
</dbReference>
<keyword evidence="6" id="KW-1185">Reference proteome</keyword>
<dbReference type="PANTHER" id="PTHR43436">
    <property type="entry name" value="ARAC-FAMILY TRANSCRIPTIONAL REGULATOR"/>
    <property type="match status" value="1"/>
</dbReference>
<dbReference type="SMART" id="SM00342">
    <property type="entry name" value="HTH_ARAC"/>
    <property type="match status" value="1"/>
</dbReference>
<dbReference type="GO" id="GO:0003700">
    <property type="term" value="F:DNA-binding transcription factor activity"/>
    <property type="evidence" value="ECO:0007669"/>
    <property type="project" value="InterPro"/>
</dbReference>
<proteinExistence type="predicted"/>
<dbReference type="Pfam" id="PF12852">
    <property type="entry name" value="Cupin_6"/>
    <property type="match status" value="1"/>
</dbReference>
<dbReference type="Proteomes" id="UP000535406">
    <property type="component" value="Unassembled WGS sequence"/>
</dbReference>
<comment type="caution">
    <text evidence="5">The sequence shown here is derived from an EMBL/GenBank/DDBJ whole genome shotgun (WGS) entry which is preliminary data.</text>
</comment>
<organism evidence="5 6">
    <name type="scientific">Shinella fusca</name>
    <dbReference type="NCBI Taxonomy" id="544480"/>
    <lineage>
        <taxon>Bacteria</taxon>
        <taxon>Pseudomonadati</taxon>
        <taxon>Pseudomonadota</taxon>
        <taxon>Alphaproteobacteria</taxon>
        <taxon>Hyphomicrobiales</taxon>
        <taxon>Rhizobiaceae</taxon>
        <taxon>Shinella</taxon>
    </lineage>
</organism>
<dbReference type="PROSITE" id="PS01124">
    <property type="entry name" value="HTH_ARAC_FAMILY_2"/>
    <property type="match status" value="1"/>
</dbReference>
<evidence type="ECO:0000256" key="3">
    <source>
        <dbReference type="ARBA" id="ARBA00023163"/>
    </source>
</evidence>
<protein>
    <submittedName>
        <fullName evidence="5">AraC-like DNA-binding protein</fullName>
    </submittedName>
</protein>
<keyword evidence="1" id="KW-0805">Transcription regulation</keyword>
<dbReference type="SUPFAM" id="SSF46689">
    <property type="entry name" value="Homeodomain-like"/>
    <property type="match status" value="2"/>
</dbReference>
<dbReference type="EMBL" id="JACHIK010000007">
    <property type="protein sequence ID" value="MBB5043010.1"/>
    <property type="molecule type" value="Genomic_DNA"/>
</dbReference>
<reference evidence="5 6" key="1">
    <citation type="submission" date="2020-08" db="EMBL/GenBank/DDBJ databases">
        <title>Genomic Encyclopedia of Type Strains, Phase IV (KMG-IV): sequencing the most valuable type-strain genomes for metagenomic binning, comparative biology and taxonomic classification.</title>
        <authorList>
            <person name="Goeker M."/>
        </authorList>
    </citation>
    <scope>NUCLEOTIDE SEQUENCE [LARGE SCALE GENOMIC DNA]</scope>
    <source>
        <strain evidence="5 6">DSM 21319</strain>
    </source>
</reference>
<accession>A0A7W8DUZ2</accession>
<keyword evidence="2 5" id="KW-0238">DNA-binding</keyword>
<dbReference type="InterPro" id="IPR018062">
    <property type="entry name" value="HTH_AraC-typ_CS"/>
</dbReference>
<dbReference type="InterPro" id="IPR009057">
    <property type="entry name" value="Homeodomain-like_sf"/>
</dbReference>
<evidence type="ECO:0000313" key="5">
    <source>
        <dbReference type="EMBL" id="MBB5043010.1"/>
    </source>
</evidence>
<dbReference type="InterPro" id="IPR032783">
    <property type="entry name" value="AraC_lig"/>
</dbReference>
<evidence type="ECO:0000313" key="6">
    <source>
        <dbReference type="Proteomes" id="UP000535406"/>
    </source>
</evidence>
<dbReference type="InterPro" id="IPR018060">
    <property type="entry name" value="HTH_AraC"/>
</dbReference>
<sequence length="320" mass="34914">MENPAFIIESTVLSDPLAEIVALLQPGAPYSKVVSGAGAWRVERAETGQPFYCVILEGASRLAVSGNEALLLQRGDFVLIPAAYSFSMSGLEKESETGIDPLTVTMLPAETRHGNPGGPVNARLLVGHFTFGSPDATLLVSLMPQLVHIRGDQRLSSIVQLLTDEARAERPAREMILARLLEVLLLEALRSTVGETAPRGILRGLGDRRLVTAIRLLHEDPGKEWTVEQLAREAALSRSAFFHRFRRVMGLTPIEYLTSWRMALAKNLLGRGNAGMHEIAEQVGYGSASAFSTAFTRFVGLPPSKYAEQRIADTPRQPTF</sequence>
<feature type="domain" description="HTH araC/xylS-type" evidence="4">
    <location>
        <begin position="211"/>
        <end position="309"/>
    </location>
</feature>
<dbReference type="InterPro" id="IPR020449">
    <property type="entry name" value="Tscrpt_reg_AraC-type_HTH"/>
</dbReference>
<dbReference type="PROSITE" id="PS00041">
    <property type="entry name" value="HTH_ARAC_FAMILY_1"/>
    <property type="match status" value="1"/>
</dbReference>